<accession>A0A520KS10</accession>
<sequence>MRDTIERLRTNKDIIEIKDEIRYDKVVDIANRYGNKTILFHNIEKKGKVLVNLINSMDRLSLLLKKERFTKEIHNILFKRGDAPKIRKIDMPYLKKKPANLIDLPILKYFPADPGRYITGGVVVSEYGGIRNASVHRMLLLDEKRLAIRLVAPRHTYTLFNNAESDGKDLPVAVLIGVDPSFLFAACSRVPSNEEYRFASSLKGGLEIFELENGVCVPEAEIILEGFIKNGQRAKEGPFLDITGKYDVVRNEPVLEVTNMYIKDDPIYHAIIPASIEHKLLMGIPYLPIIYNACLNAADVKNVYLTEGGFHYFNLIVQIKKHTEGDPKNAIMAAFSADTSLKNVIVVDEDVDIYDMKKVEEAISLWVRWDRDILLINNVRGSSLDPTQSSNGTTSKLGIDATNKGS</sequence>
<dbReference type="Pfam" id="PF20695">
    <property type="entry name" value="UbiD_N"/>
    <property type="match status" value="1"/>
</dbReference>
<evidence type="ECO:0000259" key="17">
    <source>
        <dbReference type="Pfam" id="PF20696"/>
    </source>
</evidence>
<keyword evidence="5" id="KW-0288">FMN</keyword>
<protein>
    <recommendedName>
        <fullName evidence="12">Anhydromevalonate phosphate decarboxylase</fullName>
        <ecNumber evidence="11">4.1.1.126</ecNumber>
    </recommendedName>
</protein>
<dbReference type="InterPro" id="IPR002830">
    <property type="entry name" value="UbiD"/>
</dbReference>
<evidence type="ECO:0000256" key="13">
    <source>
        <dbReference type="ARBA" id="ARBA00049936"/>
    </source>
</evidence>
<comment type="function">
    <text evidence="10">Catalyzes the conversion of trans-anhydromevalonate 5-phosphate (tAHMP) into isopentenyl phosphate. Involved in the archaeal mevalonate (MVA) pathway, which provides fundamental precursors for isoprenoid biosynthesis, such as isopentenyl diphosphate (IPP) and dimethylallyl diphosphate (DMAPP).</text>
</comment>
<dbReference type="AlphaFoldDB" id="A0A520KS10"/>
<evidence type="ECO:0000313" key="19">
    <source>
        <dbReference type="Proteomes" id="UP000317158"/>
    </source>
</evidence>
<evidence type="ECO:0000259" key="16">
    <source>
        <dbReference type="Pfam" id="PF20695"/>
    </source>
</evidence>
<dbReference type="InterPro" id="IPR049383">
    <property type="entry name" value="UbiD-like_N"/>
</dbReference>
<dbReference type="Gene3D" id="3.40.1670.10">
    <property type="entry name" value="UbiD C-terminal domain-like"/>
    <property type="match status" value="1"/>
</dbReference>
<comment type="catalytic activity">
    <reaction evidence="9">
        <text>(2E)-3-methyl-5-phosphooxypent-2-enoate + H(+) = isopentenyl phosphate + CO2</text>
        <dbReference type="Rhea" id="RHEA:78971"/>
        <dbReference type="ChEBI" id="CHEBI:15378"/>
        <dbReference type="ChEBI" id="CHEBI:16526"/>
        <dbReference type="ChEBI" id="CHEBI:65078"/>
        <dbReference type="ChEBI" id="CHEBI:229665"/>
        <dbReference type="EC" id="4.1.1.126"/>
    </reaction>
    <physiologicalReaction direction="left-to-right" evidence="9">
        <dbReference type="Rhea" id="RHEA:78972"/>
    </physiologicalReaction>
</comment>
<evidence type="ECO:0000256" key="5">
    <source>
        <dbReference type="ARBA" id="ARBA00022643"/>
    </source>
</evidence>
<evidence type="ECO:0000256" key="6">
    <source>
        <dbReference type="ARBA" id="ARBA00022793"/>
    </source>
</evidence>
<keyword evidence="6" id="KW-0456">Lyase</keyword>
<feature type="domain" description="3-octaprenyl-4-hydroxybenzoate carboxy-lyase-like C-terminal" evidence="17">
    <location>
        <begin position="281"/>
        <end position="401"/>
    </location>
</feature>
<dbReference type="Proteomes" id="UP000317158">
    <property type="component" value="Unassembled WGS sequence"/>
</dbReference>
<keyword evidence="7" id="KW-0464">Manganese</keyword>
<dbReference type="InterPro" id="IPR048304">
    <property type="entry name" value="UbiD_Rift_dom"/>
</dbReference>
<evidence type="ECO:0000256" key="9">
    <source>
        <dbReference type="ARBA" id="ARBA00049054"/>
    </source>
</evidence>
<dbReference type="PANTHER" id="PTHR30108">
    <property type="entry name" value="3-OCTAPRENYL-4-HYDROXYBENZOATE CARBOXY-LYASE-RELATED"/>
    <property type="match status" value="1"/>
</dbReference>
<evidence type="ECO:0000256" key="1">
    <source>
        <dbReference type="ARBA" id="ARBA00001936"/>
    </source>
</evidence>
<dbReference type="GO" id="GO:0005737">
    <property type="term" value="C:cytoplasm"/>
    <property type="evidence" value="ECO:0007669"/>
    <property type="project" value="TreeGrafter"/>
</dbReference>
<organism evidence="18 19">
    <name type="scientific">Methanoliparum thermophilum</name>
    <dbReference type="NCBI Taxonomy" id="2491083"/>
    <lineage>
        <taxon>Archaea</taxon>
        <taxon>Methanobacteriati</taxon>
        <taxon>Methanobacteriota</taxon>
        <taxon>Candidatus Methanoliparia</taxon>
        <taxon>Candidatus Methanoliparales</taxon>
        <taxon>Candidatus Methanoliparaceae</taxon>
        <taxon>Candidatus Methanoliparum</taxon>
    </lineage>
</organism>
<feature type="compositionally biased region" description="Polar residues" evidence="14">
    <location>
        <begin position="385"/>
        <end position="396"/>
    </location>
</feature>
<comment type="cofactor">
    <cofactor evidence="1">
        <name>Mn(2+)</name>
        <dbReference type="ChEBI" id="CHEBI:29035"/>
    </cofactor>
</comment>
<keyword evidence="4" id="KW-0285">Flavoprotein</keyword>
<dbReference type="FunFam" id="3.40.1670.10:FF:000003">
    <property type="entry name" value="Phenolic acid decarboxylase"/>
    <property type="match status" value="1"/>
</dbReference>
<evidence type="ECO:0000256" key="2">
    <source>
        <dbReference type="ARBA" id="ARBA00005092"/>
    </source>
</evidence>
<dbReference type="PANTHER" id="PTHR30108:SF21">
    <property type="entry name" value="4-HYDROXYBENZOATE DECARBOXYLASE"/>
    <property type="match status" value="1"/>
</dbReference>
<feature type="region of interest" description="Disordered" evidence="14">
    <location>
        <begin position="385"/>
        <end position="406"/>
    </location>
</feature>
<dbReference type="GO" id="GO:0008299">
    <property type="term" value="P:isoprenoid biosynthetic process"/>
    <property type="evidence" value="ECO:0007669"/>
    <property type="project" value="UniProtKB-KW"/>
</dbReference>
<proteinExistence type="inferred from homology"/>
<evidence type="ECO:0000256" key="4">
    <source>
        <dbReference type="ARBA" id="ARBA00022630"/>
    </source>
</evidence>
<dbReference type="SUPFAM" id="SSF143968">
    <property type="entry name" value="UbiD C-terminal domain-like"/>
    <property type="match status" value="1"/>
</dbReference>
<dbReference type="GO" id="GO:0016831">
    <property type="term" value="F:carboxy-lyase activity"/>
    <property type="evidence" value="ECO:0007669"/>
    <property type="project" value="UniProtKB-KW"/>
</dbReference>
<evidence type="ECO:0000256" key="12">
    <source>
        <dbReference type="ARBA" id="ARBA00049754"/>
    </source>
</evidence>
<evidence type="ECO:0000256" key="10">
    <source>
        <dbReference type="ARBA" id="ARBA00049583"/>
    </source>
</evidence>
<evidence type="ECO:0000259" key="15">
    <source>
        <dbReference type="Pfam" id="PF01977"/>
    </source>
</evidence>
<gene>
    <name evidence="18" type="ORF">EF806_04335</name>
</gene>
<name>A0A520KS10_METT2</name>
<evidence type="ECO:0000256" key="11">
    <source>
        <dbReference type="ARBA" id="ARBA00049727"/>
    </source>
</evidence>
<keyword evidence="8" id="KW-0414">Isoprene biosynthesis</keyword>
<evidence type="ECO:0000256" key="14">
    <source>
        <dbReference type="SAM" id="MobiDB-lite"/>
    </source>
</evidence>
<dbReference type="SUPFAM" id="SSF50475">
    <property type="entry name" value="FMN-binding split barrel"/>
    <property type="match status" value="1"/>
</dbReference>
<evidence type="ECO:0000256" key="8">
    <source>
        <dbReference type="ARBA" id="ARBA00023229"/>
    </source>
</evidence>
<feature type="domain" description="3-octaprenyl-4-hydroxybenzoate carboxy-lyase-like N-terminal" evidence="16">
    <location>
        <begin position="5"/>
        <end position="71"/>
    </location>
</feature>
<comment type="caution">
    <text evidence="18">The sequence shown here is derived from an EMBL/GenBank/DDBJ whole genome shotgun (WGS) entry which is preliminary data.</text>
</comment>
<reference evidence="18 19" key="1">
    <citation type="journal article" date="2019" name="Nat. Microbiol.">
        <title>Wide diversity of methane and short-chain alkane metabolisms in uncultured archaea.</title>
        <authorList>
            <person name="Borrel G."/>
            <person name="Adam P.S."/>
            <person name="McKay L.J."/>
            <person name="Chen L.X."/>
            <person name="Sierra-Garcia I.N."/>
            <person name="Sieber C.M."/>
            <person name="Letourneur Q."/>
            <person name="Ghozlane A."/>
            <person name="Andersen G.L."/>
            <person name="Li W.J."/>
            <person name="Hallam S.J."/>
            <person name="Muyzer G."/>
            <person name="de Oliveira V.M."/>
            <person name="Inskeep W.P."/>
            <person name="Banfield J.F."/>
            <person name="Gribaldo S."/>
        </authorList>
    </citation>
    <scope>NUCLEOTIDE SEQUENCE [LARGE SCALE GENOMIC DNA]</scope>
    <source>
        <strain evidence="18">NM1a</strain>
    </source>
</reference>
<evidence type="ECO:0000256" key="7">
    <source>
        <dbReference type="ARBA" id="ARBA00023211"/>
    </source>
</evidence>
<dbReference type="Pfam" id="PF01977">
    <property type="entry name" value="UbiD"/>
    <property type="match status" value="1"/>
</dbReference>
<feature type="domain" description="3-octaprenyl-4-hydroxybenzoate carboxy-lyase-like Rift-related" evidence="15">
    <location>
        <begin position="95"/>
        <end position="274"/>
    </location>
</feature>
<evidence type="ECO:0000313" key="18">
    <source>
        <dbReference type="EMBL" id="RZN64572.1"/>
    </source>
</evidence>
<dbReference type="Pfam" id="PF20696">
    <property type="entry name" value="UbiD_C"/>
    <property type="match status" value="1"/>
</dbReference>
<dbReference type="InterPro" id="IPR049381">
    <property type="entry name" value="UbiD-like_C"/>
</dbReference>
<evidence type="ECO:0000256" key="3">
    <source>
        <dbReference type="ARBA" id="ARBA00010021"/>
    </source>
</evidence>
<keyword evidence="6" id="KW-0210">Decarboxylase</keyword>
<dbReference type="NCBIfam" id="TIGR00148">
    <property type="entry name" value="UbiD family decarboxylase"/>
    <property type="match status" value="1"/>
</dbReference>
<comment type="cofactor">
    <cofactor evidence="13">
        <name>prenylated FMN</name>
        <dbReference type="ChEBI" id="CHEBI:87746"/>
    </cofactor>
</comment>
<dbReference type="EMBL" id="RXIF01000006">
    <property type="protein sequence ID" value="RZN64572.1"/>
    <property type="molecule type" value="Genomic_DNA"/>
</dbReference>
<comment type="pathway">
    <text evidence="2">Isoprenoid biosynthesis; isopentenyl diphosphate biosynthesis via mevalonate pathway.</text>
</comment>
<dbReference type="EC" id="4.1.1.126" evidence="11"/>
<comment type="similarity">
    <text evidence="3">Belongs to the UbiD family.</text>
</comment>